<gene>
    <name evidence="2" type="ORF">ADEAN_000802600</name>
</gene>
<dbReference type="EMBL" id="LR877161">
    <property type="protein sequence ID" value="CAD2220504.1"/>
    <property type="molecule type" value="Genomic_DNA"/>
</dbReference>
<feature type="region of interest" description="Disordered" evidence="1">
    <location>
        <begin position="396"/>
        <end position="431"/>
    </location>
</feature>
<feature type="region of interest" description="Disordered" evidence="1">
    <location>
        <begin position="71"/>
        <end position="186"/>
    </location>
</feature>
<feature type="region of interest" description="Disordered" evidence="1">
    <location>
        <begin position="753"/>
        <end position="800"/>
    </location>
</feature>
<feature type="compositionally biased region" description="Low complexity" evidence="1">
    <location>
        <begin position="125"/>
        <end position="144"/>
    </location>
</feature>
<feature type="compositionally biased region" description="Polar residues" evidence="1">
    <location>
        <begin position="145"/>
        <end position="155"/>
    </location>
</feature>
<accession>A0A7G2CNH6</accession>
<evidence type="ECO:0000313" key="3">
    <source>
        <dbReference type="Proteomes" id="UP000515908"/>
    </source>
</evidence>
<feature type="compositionally biased region" description="Low complexity" evidence="1">
    <location>
        <begin position="106"/>
        <end position="115"/>
    </location>
</feature>
<dbReference type="VEuPathDB" id="TriTrypDB:ADEAN_000802600"/>
<feature type="compositionally biased region" description="Polar residues" evidence="1">
    <location>
        <begin position="534"/>
        <end position="543"/>
    </location>
</feature>
<name>A0A7G2CNH6_9TRYP</name>
<feature type="compositionally biased region" description="Polar residues" evidence="1">
    <location>
        <begin position="460"/>
        <end position="472"/>
    </location>
</feature>
<protein>
    <submittedName>
        <fullName evidence="2">Uncharacterized protein</fullName>
    </submittedName>
</protein>
<sequence>MKTTTSSDDFSQYTLVLFLFAFENIVFRYPSTNPFQLKQIHNESSANSGNVGPNPRKVTASPYAIRNEDLLSPNTENLDPEMSSSGEILQQQPTSDGKEKLDASQNNNNSNNSMKSKLRRKNNKKNTTQDDAGASSSASLLDTGNNNHRNSQNGATIHRHNKKKNLTTSNDTDGKPTAEEATAKSLRRPFSTVSFASEVHTSDHGLNEVEGEYIPSVLSSSALDASYNGMIASAVESLTNNSLNTTTNNNASGAAVDTSCVGVAPLTLMHLLGGLGNTVNSRNSSSHNNIVGCTTVSVDNITFLVFPVPLRGDKQTATKPNSKSTSDTQCHPNNNKSVATFVLAMSSPDVENGNISRFFQCFINIILREEVRLSYISAQLSLISNVWALYENNTNPSSTNNEDGGMTGSHPGNRSLYNTNKGQRQQKQAKKNKIENTLLTAENLKQKINPKCPAKAIFDSTESLPSGATDTPRSGEQKKGEEERAAEEPERTGSSEESGDRPRRGVPSAASSRSDSPPASSAPSYRRPTVANDPMNNPNATATGTKSSVYDFLLQAALQQDKGTRFTLGKELMEVVDVIHTWNVKFRPLPRRKVLQELLLLSENRSREGVTPVLPRGIPVNQLLFLPLSHLTGVQLPPSSVTPAGAPVETNHPGSMDEEESGVMGDESRQGLLFSLFARLHPCGLIYLAKDLKKFNTSGEESSEFLTHLEREYEIILGKRYSRLLPPENGDHGVSGEPKSAVARGCLLQECGTGPVKSHQREKNATEPQQRLEQYSDGESLFYRPGGVGVSAGPRGTRRR</sequence>
<feature type="compositionally biased region" description="Basic and acidic residues" evidence="1">
    <location>
        <begin position="473"/>
        <end position="503"/>
    </location>
</feature>
<evidence type="ECO:0000313" key="2">
    <source>
        <dbReference type="EMBL" id="CAD2220504.1"/>
    </source>
</evidence>
<organism evidence="2 3">
    <name type="scientific">Angomonas deanei</name>
    <dbReference type="NCBI Taxonomy" id="59799"/>
    <lineage>
        <taxon>Eukaryota</taxon>
        <taxon>Discoba</taxon>
        <taxon>Euglenozoa</taxon>
        <taxon>Kinetoplastea</taxon>
        <taxon>Metakinetoplastina</taxon>
        <taxon>Trypanosomatida</taxon>
        <taxon>Trypanosomatidae</taxon>
        <taxon>Strigomonadinae</taxon>
        <taxon>Angomonas</taxon>
    </lineage>
</organism>
<evidence type="ECO:0000256" key="1">
    <source>
        <dbReference type="SAM" id="MobiDB-lite"/>
    </source>
</evidence>
<feature type="compositionally biased region" description="Basic and acidic residues" evidence="1">
    <location>
        <begin position="172"/>
        <end position="182"/>
    </location>
</feature>
<dbReference type="AlphaFoldDB" id="A0A7G2CNH6"/>
<feature type="region of interest" description="Disordered" evidence="1">
    <location>
        <begin position="640"/>
        <end position="662"/>
    </location>
</feature>
<feature type="region of interest" description="Disordered" evidence="1">
    <location>
        <begin position="459"/>
        <end position="543"/>
    </location>
</feature>
<feature type="compositionally biased region" description="Polar residues" evidence="1">
    <location>
        <begin position="410"/>
        <end position="426"/>
    </location>
</feature>
<feature type="compositionally biased region" description="Polar residues" evidence="1">
    <location>
        <begin position="72"/>
        <end position="95"/>
    </location>
</feature>
<reference evidence="2 3" key="1">
    <citation type="submission" date="2020-08" db="EMBL/GenBank/DDBJ databases">
        <authorList>
            <person name="Newling K."/>
            <person name="Davey J."/>
            <person name="Forrester S."/>
        </authorList>
    </citation>
    <scope>NUCLEOTIDE SEQUENCE [LARGE SCALE GENOMIC DNA]</scope>
    <source>
        <strain evidence="3">Crithidia deanei Carvalho (ATCC PRA-265)</strain>
    </source>
</reference>
<dbReference type="Proteomes" id="UP000515908">
    <property type="component" value="Chromosome 17"/>
</dbReference>
<keyword evidence="3" id="KW-1185">Reference proteome</keyword>
<feature type="compositionally biased region" description="Low complexity" evidence="1">
    <location>
        <begin position="507"/>
        <end position="524"/>
    </location>
</feature>
<proteinExistence type="predicted"/>